<dbReference type="Gene3D" id="2.30.29.30">
    <property type="entry name" value="Pleckstrin-homology domain (PH domain)/Phosphotyrosine-binding domain (PTB)"/>
    <property type="match status" value="1"/>
</dbReference>
<dbReference type="SUPFAM" id="SSF50729">
    <property type="entry name" value="PH domain-like"/>
    <property type="match status" value="1"/>
</dbReference>
<evidence type="ECO:0000256" key="4">
    <source>
        <dbReference type="ARBA" id="ARBA00022837"/>
    </source>
</evidence>
<dbReference type="InterPro" id="IPR050302">
    <property type="entry name" value="Rab_GAP_TBC_domain"/>
</dbReference>
<comment type="subcellular location">
    <subcellularLocation>
        <location evidence="1">Cytoplasm</location>
    </subcellularLocation>
</comment>
<dbReference type="InterPro" id="IPR000195">
    <property type="entry name" value="Rab-GAP-TBC_dom"/>
</dbReference>
<dbReference type="SMART" id="SM00164">
    <property type="entry name" value="TBC"/>
    <property type="match status" value="1"/>
</dbReference>
<dbReference type="GO" id="GO:0005737">
    <property type="term" value="C:cytoplasm"/>
    <property type="evidence" value="ECO:0007669"/>
    <property type="project" value="UniProtKB-SubCell"/>
</dbReference>
<keyword evidence="4" id="KW-0106">Calcium</keyword>
<feature type="region of interest" description="Disordered" evidence="5">
    <location>
        <begin position="151"/>
        <end position="254"/>
    </location>
</feature>
<dbReference type="PROSITE" id="PS00018">
    <property type="entry name" value="EF_HAND_1"/>
    <property type="match status" value="1"/>
</dbReference>
<dbReference type="Pfam" id="PF06058">
    <property type="entry name" value="DCP1"/>
    <property type="match status" value="1"/>
</dbReference>
<proteinExistence type="inferred from homology"/>
<evidence type="ECO:0000256" key="2">
    <source>
        <dbReference type="ARBA" id="ARBA00008778"/>
    </source>
</evidence>
<accession>A0A427YM62</accession>
<evidence type="ECO:0000313" key="9">
    <source>
        <dbReference type="Proteomes" id="UP000279259"/>
    </source>
</evidence>
<sequence>MANPSDQDAALLSFRQAANFRSVTRNDPSVTDIIETSVYSTIYHYDDQGDWEKQKMEGSTFIVHRDKSPEYAIYMLNRQTVKNVTIPLVPGEIKVTAVGESMLQVARRGDKVRRGIWFSEGEEGVERFRRAILRICGEPSARPDLAANIASSASASPASPAPRPAAPTDDGLSRLFAGLVSSPAAPPRAPQAASATTASTTATTMQPTLPSHQAPPAVPFASHPQPPLEASRPLPPPTAPAAPPPAPVYPPGQTVDDLLMSILGATPLPAAHGRAGPSPLPAGPNGLPPAPPPGMQDAVAESMAARFGRSLSSEEKAAQGRFVAHLLELVHPRPTRASWMGYGRDIFGEQAEGRAEQVRSEPRDWTSARERRYETGVYAVARKGTATVRREGSPAILSILSQPIYASPSLHHQPISLSSSSPGSCITQGPHAQLCSLPVMSLPMHLRSYREKSKDELARDFFNAPLPEQMPGPNEPPSVVKIRGRRDVEGNRGGMEINAVLSVEGKEEVYAGRLNLLPPFLCFISLDRRSCRCTLPLYTIRRVERLNSRAGVFALSLATWHGMRIILQLTSLLPTAEHFALLLRDALKTQLPAMKQLKPFLPSLYSEFLLSTAAHAHAGEKPDHLLLGTELGDKTGDGEGDLRGPGGEGKGPYERGLGETFGFPGDARKMRERSKMKLWKEYFLVLRYPPFQRLLQVGLPSRLRGELWEVMSGSVYLRFANPETYSLLLSQNAGKSSQSTDEIEKDLNRSLPEYKAYQTDEGLAKLRRVLVAYSFRNPELGYCQALNIVVAGLLIYMSEEQAFWLLEVLCDRILPGYYSPSMEGTLLDQRVFEALVQRCLPMIKDHFASVDVQLSVASLPWFLSLYINSMPLIFAFRIVDCVLAMGVKVLFQIGLAVLKINGEALLEVTDDGMFISLMRSYFATIGDSAHPNHPDPRVRAITNFQELLVVAFREFNVITDDTIQAERRRLRAIISDEIEKFSKRAAVRNLKNIGQFNKDQTGIIYDHYFSAVCSPQAGSSTNSSGKNTPLPGDQFDQPRIQVDAQGRVETRIDLRTFKVFLSEIATWAREEVVTTNAFITRTERKVADGELIDRLFYAWDSQQVGTLSLQDVVLGLDRVMTAGLMESIEWFFELHDKNKDGYLTKDEVIQLSESLLFIFRNEPGDIYLAAVSKFILNAYEFGDATAPDEYKKATEDLVPIDGGEESASHVRDRSNSSATANNMPYLNLATFRMVVLADEILENFFGHDLPASFQLDSTQEEDYHQAHQKPEGLLGGLMNLVVTNENKNRFNRFADGFGAALGKHAEWRKPSLAKAAQAQAAPSPDLSARESLLTPSVTQRGRAPSSASQASVASLADVEQRYREESEMVRAAQEAVMQRPNFAIDAIGDSDGEEEEGGEDDAVMDEVEAFLKAHGEDDEGLKGEQKKVATDLLSAEPMRG</sequence>
<dbReference type="PANTHER" id="PTHR47219">
    <property type="entry name" value="RAB GTPASE-ACTIVATING PROTEIN 1-LIKE"/>
    <property type="match status" value="1"/>
</dbReference>
<gene>
    <name evidence="8" type="ORF">EHS25_008617</name>
</gene>
<dbReference type="InterPro" id="IPR002048">
    <property type="entry name" value="EF_hand_dom"/>
</dbReference>
<evidence type="ECO:0000256" key="1">
    <source>
        <dbReference type="ARBA" id="ARBA00004496"/>
    </source>
</evidence>
<dbReference type="SUPFAM" id="SSF47923">
    <property type="entry name" value="Ypt/Rab-GAP domain of gyp1p"/>
    <property type="match status" value="2"/>
</dbReference>
<dbReference type="GO" id="GO:0031267">
    <property type="term" value="F:small GTPase binding"/>
    <property type="evidence" value="ECO:0007669"/>
    <property type="project" value="TreeGrafter"/>
</dbReference>
<dbReference type="OrthoDB" id="17687at2759"/>
<dbReference type="PROSITE" id="PS50222">
    <property type="entry name" value="EF_HAND_2"/>
    <property type="match status" value="1"/>
</dbReference>
<dbReference type="InterPro" id="IPR035969">
    <property type="entry name" value="Rab-GAP_TBC_sf"/>
</dbReference>
<dbReference type="GO" id="GO:0005096">
    <property type="term" value="F:GTPase activator activity"/>
    <property type="evidence" value="ECO:0007669"/>
    <property type="project" value="TreeGrafter"/>
</dbReference>
<feature type="region of interest" description="Disordered" evidence="5">
    <location>
        <begin position="1414"/>
        <end position="1440"/>
    </location>
</feature>
<dbReference type="Gene3D" id="1.10.238.10">
    <property type="entry name" value="EF-hand"/>
    <property type="match status" value="1"/>
</dbReference>
<dbReference type="FunFam" id="1.10.8.270:FF:000015">
    <property type="entry name" value="GTPase activating protein (Gyp2)"/>
    <property type="match status" value="1"/>
</dbReference>
<feature type="compositionally biased region" description="Low complexity" evidence="5">
    <location>
        <begin position="1343"/>
        <end position="1355"/>
    </location>
</feature>
<dbReference type="STRING" id="1890683.A0A427YM62"/>
<organism evidence="8 9">
    <name type="scientific">Saitozyma podzolica</name>
    <dbReference type="NCBI Taxonomy" id="1890683"/>
    <lineage>
        <taxon>Eukaryota</taxon>
        <taxon>Fungi</taxon>
        <taxon>Dikarya</taxon>
        <taxon>Basidiomycota</taxon>
        <taxon>Agaricomycotina</taxon>
        <taxon>Tremellomycetes</taxon>
        <taxon>Tremellales</taxon>
        <taxon>Trimorphomycetaceae</taxon>
        <taxon>Saitozyma</taxon>
    </lineage>
</organism>
<evidence type="ECO:0008006" key="10">
    <source>
        <dbReference type="Google" id="ProtNLM"/>
    </source>
</evidence>
<feature type="compositionally biased region" description="Low complexity" evidence="5">
    <location>
        <begin position="190"/>
        <end position="211"/>
    </location>
</feature>
<dbReference type="Gene3D" id="1.10.472.80">
    <property type="entry name" value="Ypt/Rab-GAP domain of gyp1p, domain 3"/>
    <property type="match status" value="1"/>
</dbReference>
<dbReference type="EMBL" id="RSCD01000006">
    <property type="protein sequence ID" value="RSH92202.1"/>
    <property type="molecule type" value="Genomic_DNA"/>
</dbReference>
<feature type="region of interest" description="Disordered" evidence="5">
    <location>
        <begin position="1335"/>
        <end position="1355"/>
    </location>
</feature>
<keyword evidence="9" id="KW-1185">Reference proteome</keyword>
<comment type="caution">
    <text evidence="8">The sequence shown here is derived from an EMBL/GenBank/DDBJ whole genome shotgun (WGS) entry which is preliminary data.</text>
</comment>
<dbReference type="InterPro" id="IPR010334">
    <property type="entry name" value="Dcp1"/>
</dbReference>
<feature type="domain" description="Rab-GAP TBC" evidence="6">
    <location>
        <begin position="698"/>
        <end position="886"/>
    </location>
</feature>
<feature type="compositionally biased region" description="Pro residues" evidence="5">
    <location>
        <begin position="233"/>
        <end position="250"/>
    </location>
</feature>
<feature type="region of interest" description="Disordered" evidence="5">
    <location>
        <begin position="636"/>
        <end position="658"/>
    </location>
</feature>
<evidence type="ECO:0000256" key="5">
    <source>
        <dbReference type="SAM" id="MobiDB-lite"/>
    </source>
</evidence>
<dbReference type="GO" id="GO:0000290">
    <property type="term" value="P:deadenylation-dependent decapping of nuclear-transcribed mRNA"/>
    <property type="evidence" value="ECO:0007669"/>
    <property type="project" value="InterPro"/>
</dbReference>
<evidence type="ECO:0000313" key="8">
    <source>
        <dbReference type="EMBL" id="RSH92202.1"/>
    </source>
</evidence>
<evidence type="ECO:0000259" key="6">
    <source>
        <dbReference type="PROSITE" id="PS50086"/>
    </source>
</evidence>
<name>A0A427YM62_9TREE</name>
<dbReference type="Proteomes" id="UP000279259">
    <property type="component" value="Unassembled WGS sequence"/>
</dbReference>
<feature type="compositionally biased region" description="Basic and acidic residues" evidence="5">
    <location>
        <begin position="1414"/>
        <end position="1429"/>
    </location>
</feature>
<dbReference type="InterPro" id="IPR011993">
    <property type="entry name" value="PH-like_dom_sf"/>
</dbReference>
<dbReference type="FunFam" id="1.10.472.80:FF:000051">
    <property type="entry name" value="Probable MDR1-Mac1p interacting protein"/>
    <property type="match status" value="1"/>
</dbReference>
<dbReference type="PANTHER" id="PTHR47219:SF20">
    <property type="entry name" value="TBC1 DOMAIN FAMILY MEMBER 2B"/>
    <property type="match status" value="1"/>
</dbReference>
<keyword evidence="3" id="KW-0963">Cytoplasm</keyword>
<feature type="domain" description="EF-hand" evidence="7">
    <location>
        <begin position="1123"/>
        <end position="1158"/>
    </location>
</feature>
<dbReference type="InterPro" id="IPR018247">
    <property type="entry name" value="EF_Hand_1_Ca_BS"/>
</dbReference>
<dbReference type="GO" id="GO:0005509">
    <property type="term" value="F:calcium ion binding"/>
    <property type="evidence" value="ECO:0007669"/>
    <property type="project" value="InterPro"/>
</dbReference>
<reference evidence="8 9" key="1">
    <citation type="submission" date="2018-11" db="EMBL/GenBank/DDBJ databases">
        <title>Genome sequence of Saitozyma podzolica DSM 27192.</title>
        <authorList>
            <person name="Aliyu H."/>
            <person name="Gorte O."/>
            <person name="Ochsenreither K."/>
        </authorList>
    </citation>
    <scope>NUCLEOTIDE SEQUENCE [LARGE SCALE GENOMIC DNA]</scope>
    <source>
        <strain evidence="8 9">DSM 27192</strain>
    </source>
</reference>
<protein>
    <recommendedName>
        <fullName evidence="10">Rab-GAP TBC domain-containing protein</fullName>
    </recommendedName>
</protein>
<dbReference type="Gene3D" id="1.10.8.270">
    <property type="entry name" value="putative rabgap domain of human tbc1 domain family member 14 like domains"/>
    <property type="match status" value="1"/>
</dbReference>
<dbReference type="PROSITE" id="PS50086">
    <property type="entry name" value="TBC_RABGAP"/>
    <property type="match status" value="1"/>
</dbReference>
<dbReference type="SUPFAM" id="SSF47473">
    <property type="entry name" value="EF-hand"/>
    <property type="match status" value="1"/>
</dbReference>
<dbReference type="InterPro" id="IPR011992">
    <property type="entry name" value="EF-hand-dom_pair"/>
</dbReference>
<evidence type="ECO:0000259" key="7">
    <source>
        <dbReference type="PROSITE" id="PS50222"/>
    </source>
</evidence>
<comment type="similarity">
    <text evidence="2">Belongs to the DCP1 family.</text>
</comment>
<evidence type="ECO:0000256" key="3">
    <source>
        <dbReference type="ARBA" id="ARBA00022490"/>
    </source>
</evidence>
<dbReference type="Pfam" id="PF00566">
    <property type="entry name" value="RabGAP-TBC"/>
    <property type="match status" value="1"/>
</dbReference>